<evidence type="ECO:0000256" key="4">
    <source>
        <dbReference type="ARBA" id="ARBA00022679"/>
    </source>
</evidence>
<keyword evidence="4" id="KW-0808">Transferase</keyword>
<sequence>MQAVLILAHKNLDQVIELCNTLNSFFNVYVHVDNKCQITTEQRRKLKDVSSYYSNKYNVKWGSYSIVRATIMLMNEALKNEDNQYFHLISGQDWPLRSPQEIFDYYENNNSIYMNYFKSIDIVKSGEKLIWWTRFYFNYDDVNRRSLFGKIYHRFLIRGQRILKINKLKRFGIQDNYMYSGEEWIDIPRDALEYALSEYERRKELQKIFSSSFCSDEMWIQTILCNSKFKQRIEKNTHRYINWERKNGSYPAILDDKDYEEIMKGQYFWGRKFETPYSDKLKKMLAKTNK</sequence>
<comment type="subcellular location">
    <subcellularLocation>
        <location evidence="2">Endoplasmic reticulum membrane</location>
        <topology evidence="2">Single-pass type II membrane protein</topology>
    </subcellularLocation>
    <subcellularLocation>
        <location evidence="1">Golgi apparatus membrane</location>
        <topology evidence="1">Single-pass type II membrane protein</topology>
    </subcellularLocation>
</comment>
<keyword evidence="8" id="KW-0735">Signal-anchor</keyword>
<gene>
    <name evidence="15" type="ORF">L2504_09260</name>
</gene>
<evidence type="ECO:0000256" key="5">
    <source>
        <dbReference type="ARBA" id="ARBA00022692"/>
    </source>
</evidence>
<keyword evidence="5" id="KW-0812">Transmembrane</keyword>
<evidence type="ECO:0000256" key="10">
    <source>
        <dbReference type="ARBA" id="ARBA00023034"/>
    </source>
</evidence>
<evidence type="ECO:0000256" key="13">
    <source>
        <dbReference type="ARBA" id="ARBA00023180"/>
    </source>
</evidence>
<dbReference type="PANTHER" id="PTHR46025:SF3">
    <property type="entry name" value="XYLOSYLTRANSFERASE OXT"/>
    <property type="match status" value="1"/>
</dbReference>
<dbReference type="EMBL" id="JAKHMS010000041">
    <property type="protein sequence ID" value="MCZ3782305.1"/>
    <property type="molecule type" value="Genomic_DNA"/>
</dbReference>
<keyword evidence="11" id="KW-0472">Membrane</keyword>
<dbReference type="Pfam" id="PF02485">
    <property type="entry name" value="Branch"/>
    <property type="match status" value="1"/>
</dbReference>
<dbReference type="Proteomes" id="UP001527392">
    <property type="component" value="Unassembled WGS sequence"/>
</dbReference>
<keyword evidence="12" id="KW-1015">Disulfide bond</keyword>
<evidence type="ECO:0000256" key="14">
    <source>
        <dbReference type="ARBA" id="ARBA00042865"/>
    </source>
</evidence>
<protein>
    <recommendedName>
        <fullName evidence="14">Peptide O-xylosyltransferase</fullName>
    </recommendedName>
</protein>
<evidence type="ECO:0000313" key="15">
    <source>
        <dbReference type="EMBL" id="MCZ3782305.1"/>
    </source>
</evidence>
<accession>A0ABT4K9H6</accession>
<keyword evidence="7" id="KW-0256">Endoplasmic reticulum</keyword>
<evidence type="ECO:0000256" key="8">
    <source>
        <dbReference type="ARBA" id="ARBA00022968"/>
    </source>
</evidence>
<dbReference type="RefSeq" id="WP_124031623.1">
    <property type="nucleotide sequence ID" value="NZ_CAKMAX010000033.1"/>
</dbReference>
<dbReference type="InterPro" id="IPR043538">
    <property type="entry name" value="XYLT"/>
</dbReference>
<evidence type="ECO:0000256" key="7">
    <source>
        <dbReference type="ARBA" id="ARBA00022824"/>
    </source>
</evidence>
<keyword evidence="10" id="KW-0333">Golgi apparatus</keyword>
<organism evidence="15 16">
    <name type="scientific">Limosilactobacillus vaginalis</name>
    <dbReference type="NCBI Taxonomy" id="1633"/>
    <lineage>
        <taxon>Bacteria</taxon>
        <taxon>Bacillati</taxon>
        <taxon>Bacillota</taxon>
        <taxon>Bacilli</taxon>
        <taxon>Lactobacillales</taxon>
        <taxon>Lactobacillaceae</taxon>
        <taxon>Limosilactobacillus</taxon>
    </lineage>
</organism>
<name>A0ABT4K9H6_9LACO</name>
<keyword evidence="16" id="KW-1185">Reference proteome</keyword>
<dbReference type="PANTHER" id="PTHR46025">
    <property type="entry name" value="XYLOSYLTRANSFERASE OXT"/>
    <property type="match status" value="1"/>
</dbReference>
<reference evidence="15 16" key="1">
    <citation type="submission" date="2022-01" db="EMBL/GenBank/DDBJ databases">
        <title>VMRC isolate genome collection.</title>
        <authorList>
            <person name="France M."/>
            <person name="Rutt L."/>
            <person name="Humphrys M."/>
            <person name="Ravel J."/>
        </authorList>
    </citation>
    <scope>NUCLEOTIDE SEQUENCE [LARGE SCALE GENOMIC DNA]</scope>
    <source>
        <strain evidence="15 16">C0030B4</strain>
    </source>
</reference>
<dbReference type="InterPro" id="IPR003406">
    <property type="entry name" value="Glyco_trans_14"/>
</dbReference>
<evidence type="ECO:0000256" key="12">
    <source>
        <dbReference type="ARBA" id="ARBA00023157"/>
    </source>
</evidence>
<keyword evidence="13" id="KW-0325">Glycoprotein</keyword>
<evidence type="ECO:0000256" key="6">
    <source>
        <dbReference type="ARBA" id="ARBA00022723"/>
    </source>
</evidence>
<evidence type="ECO:0000256" key="3">
    <source>
        <dbReference type="ARBA" id="ARBA00022676"/>
    </source>
</evidence>
<proteinExistence type="predicted"/>
<comment type="caution">
    <text evidence="15">The sequence shown here is derived from an EMBL/GenBank/DDBJ whole genome shotgun (WGS) entry which is preliminary data.</text>
</comment>
<evidence type="ECO:0000256" key="11">
    <source>
        <dbReference type="ARBA" id="ARBA00023136"/>
    </source>
</evidence>
<evidence type="ECO:0000256" key="1">
    <source>
        <dbReference type="ARBA" id="ARBA00004323"/>
    </source>
</evidence>
<keyword evidence="9" id="KW-1133">Transmembrane helix</keyword>
<keyword evidence="6" id="KW-0479">Metal-binding</keyword>
<evidence type="ECO:0000256" key="9">
    <source>
        <dbReference type="ARBA" id="ARBA00022989"/>
    </source>
</evidence>
<evidence type="ECO:0000256" key="2">
    <source>
        <dbReference type="ARBA" id="ARBA00004648"/>
    </source>
</evidence>
<keyword evidence="3" id="KW-0328">Glycosyltransferase</keyword>
<evidence type="ECO:0000313" key="16">
    <source>
        <dbReference type="Proteomes" id="UP001527392"/>
    </source>
</evidence>